<sequence length="52" mass="6129">MAEICLEELNGLEMEVMRRQMQVISGWLCVLEDQDVTWRHKEAMLFTLLMSA</sequence>
<dbReference type="AlphaFoldDB" id="A6KUL1"/>
<name>A6KUL1_RAT</name>
<dbReference type="InterPro" id="IPR039153">
    <property type="entry name" value="FATE1"/>
</dbReference>
<gene>
    <name evidence="1" type="ORF">rCG_56796</name>
</gene>
<dbReference type="PANTHER" id="PTHR21128">
    <property type="entry name" value="FETAL AND ADULT TESTIS-EXPRESSED TRANSCRIPT PROTEIN"/>
    <property type="match status" value="1"/>
</dbReference>
<evidence type="ECO:0000313" key="1">
    <source>
        <dbReference type="EMBL" id="EDL82817.1"/>
    </source>
</evidence>
<dbReference type="PANTHER" id="PTHR21128:SF0">
    <property type="entry name" value="FETAL AND ADULT TESTIS-EXPRESSED TRANSCRIPT PROTEIN"/>
    <property type="match status" value="1"/>
</dbReference>
<dbReference type="GO" id="GO:0042981">
    <property type="term" value="P:regulation of apoptotic process"/>
    <property type="evidence" value="ECO:0007669"/>
    <property type="project" value="InterPro"/>
</dbReference>
<dbReference type="EMBL" id="CH474187">
    <property type="protein sequence ID" value="EDL82817.1"/>
    <property type="molecule type" value="Genomic_DNA"/>
</dbReference>
<dbReference type="Proteomes" id="UP000234681">
    <property type="component" value="Unassembled WGS sequence"/>
</dbReference>
<organism evidence="1 2">
    <name type="scientific">Rattus norvegicus</name>
    <name type="common">Rat</name>
    <dbReference type="NCBI Taxonomy" id="10116"/>
    <lineage>
        <taxon>Eukaryota</taxon>
        <taxon>Metazoa</taxon>
        <taxon>Chordata</taxon>
        <taxon>Craniata</taxon>
        <taxon>Vertebrata</taxon>
        <taxon>Euteleostomi</taxon>
        <taxon>Mammalia</taxon>
        <taxon>Eutheria</taxon>
        <taxon>Euarchontoglires</taxon>
        <taxon>Glires</taxon>
        <taxon>Rodentia</taxon>
        <taxon>Myomorpha</taxon>
        <taxon>Muroidea</taxon>
        <taxon>Muridae</taxon>
        <taxon>Murinae</taxon>
        <taxon>Rattus</taxon>
    </lineage>
</organism>
<proteinExistence type="predicted"/>
<protein>
    <submittedName>
        <fullName evidence="1">RCG56796, isoform CRA_b</fullName>
    </submittedName>
</protein>
<accession>A6KUL1</accession>
<reference evidence="2" key="1">
    <citation type="submission" date="2005-06" db="EMBL/GenBank/DDBJ databases">
        <authorList>
            <person name="Mural R.J."/>
            <person name="Li P.W."/>
            <person name="Adams M.D."/>
            <person name="Amanatides P.G."/>
            <person name="Baden-Tillson H."/>
            <person name="Barnstead M."/>
            <person name="Chin S.H."/>
            <person name="Dew I."/>
            <person name="Evans C.A."/>
            <person name="Ferriera S."/>
            <person name="Flanigan M."/>
            <person name="Fosler C."/>
            <person name="Glodek A."/>
            <person name="Gu Z."/>
            <person name="Holt R.A."/>
            <person name="Jennings D."/>
            <person name="Kraft C.L."/>
            <person name="Lu F."/>
            <person name="Nguyen T."/>
            <person name="Nusskern D.R."/>
            <person name="Pfannkoch C.M."/>
            <person name="Sitter C."/>
            <person name="Sutton G.G."/>
            <person name="Venter J.C."/>
            <person name="Wang Z."/>
            <person name="Woodage T."/>
            <person name="Zheng X.H."/>
            <person name="Zhong F."/>
        </authorList>
    </citation>
    <scope>NUCLEOTIDE SEQUENCE [LARGE SCALE GENOMIC DNA]</scope>
    <source>
        <strain>BN</strain>
        <strain evidence="2">Sprague-Dawley</strain>
    </source>
</reference>
<evidence type="ECO:0000313" key="2">
    <source>
        <dbReference type="Proteomes" id="UP000234681"/>
    </source>
</evidence>